<feature type="transmembrane region" description="Helical" evidence="1">
    <location>
        <begin position="217"/>
        <end position="236"/>
    </location>
</feature>
<dbReference type="Proteomes" id="UP000198636">
    <property type="component" value="Unassembled WGS sequence"/>
</dbReference>
<keyword evidence="1" id="KW-0472">Membrane</keyword>
<accession>A0A1G5FL20</accession>
<gene>
    <name evidence="2" type="ORF">SAMN03080606_01454</name>
</gene>
<feature type="transmembrane region" description="Helical" evidence="1">
    <location>
        <begin position="191"/>
        <end position="210"/>
    </location>
</feature>
<proteinExistence type="predicted"/>
<evidence type="ECO:0000256" key="1">
    <source>
        <dbReference type="SAM" id="Phobius"/>
    </source>
</evidence>
<reference evidence="2 3" key="1">
    <citation type="submission" date="2016-10" db="EMBL/GenBank/DDBJ databases">
        <authorList>
            <person name="de Groot N.N."/>
        </authorList>
    </citation>
    <scope>NUCLEOTIDE SEQUENCE [LARGE SCALE GENOMIC DNA]</scope>
    <source>
        <strain evidence="2 3">DSM 18978</strain>
    </source>
</reference>
<sequence length="312" mass="34655">MKNLKKFAGKYDFSLDKKQAWGHYRSYQFTIGHYEENRNIVTIYTGLTFENSDNKEKLDSILEAMLAAKEIQNYENDGGSLTITKSRTFGPISLAEIEKLMDHLVDEFNKIDAKPACFNCNNEGTKEFANYNNVAMTMCSTCYNTISNTINEVIVEQEYIDNNYGMGTLGAILGALLGSVVWIIIGLLGYIVAVAGLAIFAAATKGYMLFKGKINHTSLWIIGLVSFVALIIAQFITLDILVYKELISEGYDVSFLDTLKLTFELPFIDSEIAIAFIMDTIVGLVFAGLGAYGAFKKLIFEAKTPAGSLQWL</sequence>
<name>A0A1G5FL20_9FIRM</name>
<protein>
    <submittedName>
        <fullName evidence="2">Uncharacterized protein</fullName>
    </submittedName>
</protein>
<dbReference type="OrthoDB" id="1653241at2"/>
<keyword evidence="1" id="KW-1133">Transmembrane helix</keyword>
<dbReference type="EMBL" id="FMUS01000007">
    <property type="protein sequence ID" value="SCY39903.1"/>
    <property type="molecule type" value="Genomic_DNA"/>
</dbReference>
<evidence type="ECO:0000313" key="2">
    <source>
        <dbReference type="EMBL" id="SCY39903.1"/>
    </source>
</evidence>
<keyword evidence="1" id="KW-0812">Transmembrane</keyword>
<dbReference type="AlphaFoldDB" id="A0A1G5FL20"/>
<organism evidence="2 3">
    <name type="scientific">Alkaliphilus peptidifermentans DSM 18978</name>
    <dbReference type="NCBI Taxonomy" id="1120976"/>
    <lineage>
        <taxon>Bacteria</taxon>
        <taxon>Bacillati</taxon>
        <taxon>Bacillota</taxon>
        <taxon>Clostridia</taxon>
        <taxon>Peptostreptococcales</taxon>
        <taxon>Natronincolaceae</taxon>
        <taxon>Alkaliphilus</taxon>
    </lineage>
</organism>
<feature type="transmembrane region" description="Helical" evidence="1">
    <location>
        <begin position="272"/>
        <end position="295"/>
    </location>
</feature>
<keyword evidence="3" id="KW-1185">Reference proteome</keyword>
<dbReference type="STRING" id="1120976.SAMN03080606_01454"/>
<dbReference type="RefSeq" id="WP_091541689.1">
    <property type="nucleotide sequence ID" value="NZ_FMUS01000007.1"/>
</dbReference>
<evidence type="ECO:0000313" key="3">
    <source>
        <dbReference type="Proteomes" id="UP000198636"/>
    </source>
</evidence>